<dbReference type="InterPro" id="IPR027521">
    <property type="entry name" value="Usb1"/>
</dbReference>
<organism evidence="8 9">
    <name type="scientific">Rhodofomes roseus</name>
    <dbReference type="NCBI Taxonomy" id="34475"/>
    <lineage>
        <taxon>Eukaryota</taxon>
        <taxon>Fungi</taxon>
        <taxon>Dikarya</taxon>
        <taxon>Basidiomycota</taxon>
        <taxon>Agaricomycotina</taxon>
        <taxon>Agaricomycetes</taxon>
        <taxon>Polyporales</taxon>
        <taxon>Rhodofomes</taxon>
    </lineage>
</organism>
<dbReference type="Gene3D" id="3.90.1140.10">
    <property type="entry name" value="Cyclic phosphodiesterase"/>
    <property type="match status" value="1"/>
</dbReference>
<gene>
    <name evidence="8" type="ORF">C8Q71DRAFT_789426</name>
</gene>
<feature type="region of interest" description="Disordered" evidence="7">
    <location>
        <begin position="1"/>
        <end position="49"/>
    </location>
</feature>
<dbReference type="RefSeq" id="XP_047773113.1">
    <property type="nucleotide sequence ID" value="XM_047925258.1"/>
</dbReference>
<evidence type="ECO:0000256" key="3">
    <source>
        <dbReference type="ARBA" id="ARBA00023239"/>
    </source>
</evidence>
<keyword evidence="9" id="KW-1185">Reference proteome</keyword>
<feature type="region of interest" description="Disordered" evidence="7">
    <location>
        <begin position="101"/>
        <end position="121"/>
    </location>
</feature>
<evidence type="ECO:0000256" key="6">
    <source>
        <dbReference type="ARBA" id="ARBA00030030"/>
    </source>
</evidence>
<sequence>MQRLGDLAQYGSSDEEASQCSPPPAKRRKLPRLPDTLRPNIPIDNPALHQGRVRTSPHVEGQYAAYVYLPLIVERRSPLCNLLTKAFAFAKNAVPPLQPIGLPDQQRAGYHQAQSDQSKDDNGLDIELHVSLTRPIYLRAHQREDLKRGVKAIAKSHSVFSASLASLSELMNDERTRTFLAVDVGAGHDQLKSMSDELIPTLRSLKQKGFYAEPRFHASFAWALLHRSSLSTVEGYSPSTSPAAISSPSPVLPLPPRVSVPSDDARPSTESPAVSPRGIEDFPTIARFPPSLVPSLNAEFGERLRARHVGTFYAREVHVKIGKDVFKWSLSGA</sequence>
<proteinExistence type="predicted"/>
<evidence type="ECO:0000256" key="7">
    <source>
        <dbReference type="SAM" id="MobiDB-lite"/>
    </source>
</evidence>
<feature type="compositionally biased region" description="Low complexity" evidence="7">
    <location>
        <begin position="237"/>
        <end position="249"/>
    </location>
</feature>
<keyword evidence="4" id="KW-0539">Nucleus</keyword>
<comment type="caution">
    <text evidence="8">The sequence shown here is derived from an EMBL/GenBank/DDBJ whole genome shotgun (WGS) entry which is preliminary data.</text>
</comment>
<dbReference type="PANTHER" id="PTHR13522">
    <property type="entry name" value="U6 SNRNA PHOSPHODIESTERASE 1"/>
    <property type="match status" value="1"/>
</dbReference>
<evidence type="ECO:0000313" key="8">
    <source>
        <dbReference type="EMBL" id="KAH9829670.1"/>
    </source>
</evidence>
<evidence type="ECO:0000256" key="1">
    <source>
        <dbReference type="ARBA" id="ARBA00022722"/>
    </source>
</evidence>
<keyword evidence="3" id="KW-0456">Lyase</keyword>
<keyword evidence="2" id="KW-0378">Hydrolase</keyword>
<accession>A0ABQ8K011</accession>
<evidence type="ECO:0000256" key="2">
    <source>
        <dbReference type="ARBA" id="ARBA00022801"/>
    </source>
</evidence>
<keyword evidence="1" id="KW-0540">Nuclease</keyword>
<reference evidence="8 9" key="1">
    <citation type="journal article" date="2021" name="Environ. Microbiol.">
        <title>Gene family expansions and transcriptome signatures uncover fungal adaptations to wood decay.</title>
        <authorList>
            <person name="Hage H."/>
            <person name="Miyauchi S."/>
            <person name="Viragh M."/>
            <person name="Drula E."/>
            <person name="Min B."/>
            <person name="Chaduli D."/>
            <person name="Navarro D."/>
            <person name="Favel A."/>
            <person name="Norest M."/>
            <person name="Lesage-Meessen L."/>
            <person name="Balint B."/>
            <person name="Merenyi Z."/>
            <person name="de Eugenio L."/>
            <person name="Morin E."/>
            <person name="Martinez A.T."/>
            <person name="Baldrian P."/>
            <person name="Stursova M."/>
            <person name="Martinez M.J."/>
            <person name="Novotny C."/>
            <person name="Magnuson J.K."/>
            <person name="Spatafora J.W."/>
            <person name="Maurice S."/>
            <person name="Pangilinan J."/>
            <person name="Andreopoulos W."/>
            <person name="LaButti K."/>
            <person name="Hundley H."/>
            <person name="Na H."/>
            <person name="Kuo A."/>
            <person name="Barry K."/>
            <person name="Lipzen A."/>
            <person name="Henrissat B."/>
            <person name="Riley R."/>
            <person name="Ahrendt S."/>
            <person name="Nagy L.G."/>
            <person name="Grigoriev I.V."/>
            <person name="Martin F."/>
            <person name="Rosso M.N."/>
        </authorList>
    </citation>
    <scope>NUCLEOTIDE SEQUENCE [LARGE SCALE GENOMIC DNA]</scope>
    <source>
        <strain evidence="8 9">CIRM-BRFM 1785</strain>
    </source>
</reference>
<dbReference type="Proteomes" id="UP000814176">
    <property type="component" value="Unassembled WGS sequence"/>
</dbReference>
<evidence type="ECO:0000256" key="4">
    <source>
        <dbReference type="ARBA" id="ARBA00023242"/>
    </source>
</evidence>
<dbReference type="Pfam" id="PF09749">
    <property type="entry name" value="HVSL"/>
    <property type="match status" value="1"/>
</dbReference>
<evidence type="ECO:0000313" key="9">
    <source>
        <dbReference type="Proteomes" id="UP000814176"/>
    </source>
</evidence>
<dbReference type="PANTHER" id="PTHR13522:SF3">
    <property type="entry name" value="U6 SNRNA PHOSPHODIESTERASE 1"/>
    <property type="match status" value="1"/>
</dbReference>
<dbReference type="EMBL" id="JADCUA010000036">
    <property type="protein sequence ID" value="KAH9829670.1"/>
    <property type="molecule type" value="Genomic_DNA"/>
</dbReference>
<feature type="region of interest" description="Disordered" evidence="7">
    <location>
        <begin position="236"/>
        <end position="276"/>
    </location>
</feature>
<protein>
    <recommendedName>
        <fullName evidence="5">U6 snRNA phosphodiesterase 1</fullName>
    </recommendedName>
    <alternativeName>
        <fullName evidence="6">3'-5' RNA exonuclease USB1</fullName>
    </alternativeName>
</protein>
<evidence type="ECO:0000256" key="5">
    <source>
        <dbReference type="ARBA" id="ARBA00029543"/>
    </source>
</evidence>
<name>A0ABQ8K011_9APHY</name>
<dbReference type="GeneID" id="72005990"/>